<evidence type="ECO:0000256" key="4">
    <source>
        <dbReference type="ARBA" id="ARBA00016891"/>
    </source>
</evidence>
<evidence type="ECO:0000256" key="8">
    <source>
        <dbReference type="ARBA" id="ARBA00023141"/>
    </source>
</evidence>
<evidence type="ECO:0000313" key="13">
    <source>
        <dbReference type="EMBL" id="MBC5666878.1"/>
    </source>
</evidence>
<evidence type="ECO:0000256" key="6">
    <source>
        <dbReference type="ARBA" id="ARBA00023002"/>
    </source>
</evidence>
<dbReference type="InterPro" id="IPR002912">
    <property type="entry name" value="ACT_dom"/>
</dbReference>
<dbReference type="SUPFAM" id="SSF55021">
    <property type="entry name" value="ACT-like"/>
    <property type="match status" value="1"/>
</dbReference>
<evidence type="ECO:0000259" key="11">
    <source>
        <dbReference type="PROSITE" id="PS51176"/>
    </source>
</evidence>
<dbReference type="Pfam" id="PF20463">
    <property type="entry name" value="PDH_C"/>
    <property type="match status" value="1"/>
</dbReference>
<dbReference type="PANTHER" id="PTHR21363:SF0">
    <property type="entry name" value="PREPHENATE DEHYDROGENASE [NADP(+)]"/>
    <property type="match status" value="1"/>
</dbReference>
<dbReference type="EMBL" id="JACOOZ010000002">
    <property type="protein sequence ID" value="MBC5666878.1"/>
    <property type="molecule type" value="Genomic_DNA"/>
</dbReference>
<dbReference type="InterPro" id="IPR046825">
    <property type="entry name" value="PDH_C"/>
</dbReference>
<dbReference type="Gene3D" id="3.30.70.260">
    <property type="match status" value="1"/>
</dbReference>
<dbReference type="InterPro" id="IPR036291">
    <property type="entry name" value="NAD(P)-bd_dom_sf"/>
</dbReference>
<dbReference type="Proteomes" id="UP000597877">
    <property type="component" value="Unassembled WGS sequence"/>
</dbReference>
<keyword evidence="7" id="KW-0520">NAD</keyword>
<dbReference type="InterPro" id="IPR046826">
    <property type="entry name" value="PDH_N"/>
</dbReference>
<evidence type="ECO:0000259" key="12">
    <source>
        <dbReference type="PROSITE" id="PS51671"/>
    </source>
</evidence>
<evidence type="ECO:0000256" key="9">
    <source>
        <dbReference type="ARBA" id="ARBA00049260"/>
    </source>
</evidence>
<keyword evidence="10" id="KW-1133">Transmembrane helix</keyword>
<evidence type="ECO:0000256" key="5">
    <source>
        <dbReference type="ARBA" id="ARBA00022498"/>
    </source>
</evidence>
<comment type="similarity">
    <text evidence="2">Belongs to the prephenate/arogenate dehydrogenase family.</text>
</comment>
<organism evidence="13 14">
    <name type="scientific">Eubacterium segne</name>
    <dbReference type="NCBI Taxonomy" id="2763045"/>
    <lineage>
        <taxon>Bacteria</taxon>
        <taxon>Bacillati</taxon>
        <taxon>Bacillota</taxon>
        <taxon>Clostridia</taxon>
        <taxon>Eubacteriales</taxon>
        <taxon>Eubacteriaceae</taxon>
        <taxon>Eubacterium</taxon>
    </lineage>
</organism>
<dbReference type="SUPFAM" id="SSF51735">
    <property type="entry name" value="NAD(P)-binding Rossmann-fold domains"/>
    <property type="match status" value="1"/>
</dbReference>
<dbReference type="SUPFAM" id="SSF48179">
    <property type="entry name" value="6-phosphogluconate dehydrogenase C-terminal domain-like"/>
    <property type="match status" value="1"/>
</dbReference>
<evidence type="ECO:0000256" key="2">
    <source>
        <dbReference type="ARBA" id="ARBA00007964"/>
    </source>
</evidence>
<evidence type="ECO:0000313" key="14">
    <source>
        <dbReference type="Proteomes" id="UP000597877"/>
    </source>
</evidence>
<protein>
    <recommendedName>
        <fullName evidence="4">Prephenate dehydrogenase</fullName>
        <ecNumber evidence="3">1.3.1.12</ecNumber>
    </recommendedName>
</protein>
<evidence type="ECO:0000256" key="1">
    <source>
        <dbReference type="ARBA" id="ARBA00005067"/>
    </source>
</evidence>
<keyword evidence="10" id="KW-0812">Transmembrane</keyword>
<evidence type="ECO:0000256" key="3">
    <source>
        <dbReference type="ARBA" id="ARBA00012068"/>
    </source>
</evidence>
<dbReference type="InterPro" id="IPR045865">
    <property type="entry name" value="ACT-like_dom_sf"/>
</dbReference>
<dbReference type="EC" id="1.3.1.12" evidence="3"/>
<feature type="domain" description="ACT" evidence="12">
    <location>
        <begin position="299"/>
        <end position="369"/>
    </location>
</feature>
<dbReference type="PROSITE" id="PS51176">
    <property type="entry name" value="PDH_ADH"/>
    <property type="match status" value="1"/>
</dbReference>
<name>A0ABR7EZU6_9FIRM</name>
<evidence type="ECO:0000256" key="7">
    <source>
        <dbReference type="ARBA" id="ARBA00023027"/>
    </source>
</evidence>
<dbReference type="Gene3D" id="3.40.50.720">
    <property type="entry name" value="NAD(P)-binding Rossmann-like Domain"/>
    <property type="match status" value="1"/>
</dbReference>
<keyword evidence="14" id="KW-1185">Reference proteome</keyword>
<comment type="catalytic activity">
    <reaction evidence="9">
        <text>prephenate + NAD(+) = 3-(4-hydroxyphenyl)pyruvate + CO2 + NADH</text>
        <dbReference type="Rhea" id="RHEA:13869"/>
        <dbReference type="ChEBI" id="CHEBI:16526"/>
        <dbReference type="ChEBI" id="CHEBI:29934"/>
        <dbReference type="ChEBI" id="CHEBI:36242"/>
        <dbReference type="ChEBI" id="CHEBI:57540"/>
        <dbReference type="ChEBI" id="CHEBI:57945"/>
        <dbReference type="EC" id="1.3.1.12"/>
    </reaction>
</comment>
<feature type="transmembrane region" description="Helical" evidence="10">
    <location>
        <begin position="6"/>
        <end position="25"/>
    </location>
</feature>
<sequence length="369" mass="41362">MRNTDSLTYGFIGIGLIGGSVAKALRRVYPGCKIIVYNRGAKPRVMAMNDGTANIAVDCVDDTFRECDYIFLCTPVEKNVEYLSLLKNIIKDDCIITDVGSVKSNIHAAIKKLNMEKNFIGGHPMAGSEKTGYEFSNDRLLENAYYPVTPTDSVDNKYVKEYSKIVSDIGAIPIEISYKEHDRVVAAVSHLPHLIASSLVNLVKHNDSPLEYMKTFAAGGFKDITRIASSSPEMWEQICMTNNINISEMLGLYIEDLKKVQNELDKKDGRAINNMIAESRDYRDNLDEHNNSIIQRSYSVFCDIIDESGAIATIATILATNGISIKNIGIIHNREHQEGVLKISFYDESSANKAIEQLERHRYKVFKKK</sequence>
<gene>
    <name evidence="13" type="ORF">H8S00_02570</name>
</gene>
<dbReference type="InterPro" id="IPR008927">
    <property type="entry name" value="6-PGluconate_DH-like_C_sf"/>
</dbReference>
<comment type="pathway">
    <text evidence="1">Amino-acid biosynthesis; L-tyrosine biosynthesis; (4-hydroxyphenyl)pyruvate from prephenate (NAD(+) route): step 1/1.</text>
</comment>
<reference evidence="13 14" key="1">
    <citation type="submission" date="2020-08" db="EMBL/GenBank/DDBJ databases">
        <title>Genome public.</title>
        <authorList>
            <person name="Liu C."/>
            <person name="Sun Q."/>
        </authorList>
    </citation>
    <scope>NUCLEOTIDE SEQUENCE [LARGE SCALE GENOMIC DNA]</scope>
    <source>
        <strain evidence="13 14">BX4</strain>
    </source>
</reference>
<dbReference type="PROSITE" id="PS51671">
    <property type="entry name" value="ACT"/>
    <property type="match status" value="1"/>
</dbReference>
<keyword evidence="10" id="KW-0472">Membrane</keyword>
<keyword evidence="8" id="KW-0028">Amino-acid biosynthesis</keyword>
<comment type="caution">
    <text evidence="13">The sequence shown here is derived from an EMBL/GenBank/DDBJ whole genome shotgun (WGS) entry which is preliminary data.</text>
</comment>
<accession>A0ABR7EZU6</accession>
<keyword evidence="6" id="KW-0560">Oxidoreductase</keyword>
<dbReference type="InterPro" id="IPR050812">
    <property type="entry name" value="Preph/Arog_dehydrog"/>
</dbReference>
<proteinExistence type="inferred from homology"/>
<dbReference type="Gene3D" id="1.10.3660.10">
    <property type="entry name" value="6-phosphogluconate dehydrogenase C-terminal like domain"/>
    <property type="match status" value="1"/>
</dbReference>
<dbReference type="RefSeq" id="WP_021953291.1">
    <property type="nucleotide sequence ID" value="NZ_JACOOZ010000002.1"/>
</dbReference>
<keyword evidence="8" id="KW-0057">Aromatic amino acid biosynthesis</keyword>
<dbReference type="Pfam" id="PF02153">
    <property type="entry name" value="PDH_N"/>
    <property type="match status" value="1"/>
</dbReference>
<feature type="domain" description="Prephenate/arogenate dehydrogenase" evidence="11">
    <location>
        <begin position="7"/>
        <end position="294"/>
    </location>
</feature>
<keyword evidence="5" id="KW-0827">Tyrosine biosynthesis</keyword>
<evidence type="ECO:0000256" key="10">
    <source>
        <dbReference type="SAM" id="Phobius"/>
    </source>
</evidence>
<dbReference type="PANTHER" id="PTHR21363">
    <property type="entry name" value="PREPHENATE DEHYDROGENASE"/>
    <property type="match status" value="1"/>
</dbReference>
<dbReference type="InterPro" id="IPR003099">
    <property type="entry name" value="Prephen_DH"/>
</dbReference>